<evidence type="ECO:0000313" key="2">
    <source>
        <dbReference type="Proteomes" id="UP000247150"/>
    </source>
</evidence>
<dbReference type="RefSeq" id="WP_181396029.1">
    <property type="nucleotide sequence ID" value="NZ_QGTW01000007.1"/>
</dbReference>
<reference evidence="1 2" key="1">
    <citation type="submission" date="2018-05" db="EMBL/GenBank/DDBJ databases">
        <title>Freshwater and sediment microbial communities from various areas in North America, analyzing microbe dynamics in response to fracking.</title>
        <authorList>
            <person name="Lamendella R."/>
        </authorList>
    </citation>
    <scope>NUCLEOTIDE SEQUENCE [LARGE SCALE GENOMIC DNA]</scope>
    <source>
        <strain evidence="1 2">15_TX</strain>
    </source>
</reference>
<proteinExistence type="predicted"/>
<name>A0A2V2ZV05_9BACI</name>
<accession>A0A2V2ZV05</accession>
<organism evidence="1 2">
    <name type="scientific">Cytobacillus oceanisediminis</name>
    <dbReference type="NCBI Taxonomy" id="665099"/>
    <lineage>
        <taxon>Bacteria</taxon>
        <taxon>Bacillati</taxon>
        <taxon>Bacillota</taxon>
        <taxon>Bacilli</taxon>
        <taxon>Bacillales</taxon>
        <taxon>Bacillaceae</taxon>
        <taxon>Cytobacillus</taxon>
    </lineage>
</organism>
<protein>
    <submittedName>
        <fullName evidence="1">Uncharacterized protein</fullName>
    </submittedName>
</protein>
<dbReference type="EMBL" id="QGTW01000007">
    <property type="protein sequence ID" value="PWW27882.1"/>
    <property type="molecule type" value="Genomic_DNA"/>
</dbReference>
<evidence type="ECO:0000313" key="1">
    <source>
        <dbReference type="EMBL" id="PWW27882.1"/>
    </source>
</evidence>
<sequence length="56" mass="6664">MFRFEDFMVIELKQKEIEKEARNAWKFSPPLKEEPARKTPARQEFGGCRCIPCENC</sequence>
<comment type="caution">
    <text evidence="1">The sequence shown here is derived from an EMBL/GenBank/DDBJ whole genome shotgun (WGS) entry which is preliminary data.</text>
</comment>
<dbReference type="Proteomes" id="UP000247150">
    <property type="component" value="Unassembled WGS sequence"/>
</dbReference>
<gene>
    <name evidence="1" type="ORF">DFO73_107195</name>
</gene>
<dbReference type="AlphaFoldDB" id="A0A2V2ZV05"/>